<dbReference type="OrthoDB" id="5104313at2759"/>
<accession>N1RAZ3</accession>
<evidence type="ECO:0000256" key="1">
    <source>
        <dbReference type="SAM" id="MobiDB-lite"/>
    </source>
</evidence>
<protein>
    <submittedName>
        <fullName evidence="2">Uncharacterized protein</fullName>
    </submittedName>
</protein>
<feature type="compositionally biased region" description="Low complexity" evidence="1">
    <location>
        <begin position="100"/>
        <end position="115"/>
    </location>
</feature>
<dbReference type="AlphaFoldDB" id="N1RAZ3"/>
<name>N1RAZ3_FUSC4</name>
<feature type="region of interest" description="Disordered" evidence="1">
    <location>
        <begin position="84"/>
        <end position="115"/>
    </location>
</feature>
<dbReference type="Proteomes" id="UP000016929">
    <property type="component" value="Unassembled WGS sequence"/>
</dbReference>
<dbReference type="HOGENOM" id="CLU_2109085_0_0_1"/>
<evidence type="ECO:0000313" key="2">
    <source>
        <dbReference type="EMBL" id="EMT63573.1"/>
    </source>
</evidence>
<organism evidence="2 3">
    <name type="scientific">Fusarium oxysporum f. sp. cubense (strain race 4)</name>
    <name type="common">Panama disease fungus</name>
    <dbReference type="NCBI Taxonomy" id="2502994"/>
    <lineage>
        <taxon>Eukaryota</taxon>
        <taxon>Fungi</taxon>
        <taxon>Dikarya</taxon>
        <taxon>Ascomycota</taxon>
        <taxon>Pezizomycotina</taxon>
        <taxon>Sordariomycetes</taxon>
        <taxon>Hypocreomycetidae</taxon>
        <taxon>Hypocreales</taxon>
        <taxon>Nectriaceae</taxon>
        <taxon>Fusarium</taxon>
        <taxon>Fusarium oxysporum species complex</taxon>
    </lineage>
</organism>
<reference evidence="3" key="2">
    <citation type="journal article" date="2014" name="PLoS ONE">
        <title>Genome and Transcriptome Analysis of the Fungal Pathogen Fusarium oxysporum f. sp. cubense Causing Banana Vascular Wilt Disease.</title>
        <authorList>
            <person name="Guo L."/>
            <person name="Han L."/>
            <person name="Yang L."/>
            <person name="Zeng H."/>
            <person name="Fan D."/>
            <person name="Zhu Y."/>
            <person name="Feng Y."/>
            <person name="Wang G."/>
            <person name="Peng C."/>
            <person name="Jiang X."/>
            <person name="Zhou D."/>
            <person name="Ni P."/>
            <person name="Liang C."/>
            <person name="Liu L."/>
            <person name="Wang J."/>
            <person name="Mao C."/>
            <person name="Fang X."/>
            <person name="Peng M."/>
            <person name="Huang J."/>
        </authorList>
    </citation>
    <scope>NUCLEOTIDE SEQUENCE [LARGE SCALE GENOMIC DNA]</scope>
    <source>
        <strain evidence="3">race 4</strain>
    </source>
</reference>
<proteinExistence type="predicted"/>
<keyword evidence="3" id="KW-1185">Reference proteome</keyword>
<dbReference type="EMBL" id="KB726993">
    <property type="protein sequence ID" value="EMT63573.1"/>
    <property type="molecule type" value="Genomic_DNA"/>
</dbReference>
<sequence>MCRGENVQCKECCRLSSRIVELCIRGELMATCPETIIEGVSLEKEVCRLCRYGNIKGKVVIPPSVLALSNEHYRNTWRASKAQPIPQPVYRPRRLKHQSDPSSCCSSESKGDLST</sequence>
<reference evidence="3" key="1">
    <citation type="submission" date="2012-09" db="EMBL/GenBank/DDBJ databases">
        <title>Genome sequencing and comparative transcriptomics of race 1 and race 4 of banana pathogen: Fusarium oxysporum f. sp. cubense.</title>
        <authorList>
            <person name="Fang X."/>
            <person name="Huang J."/>
        </authorList>
    </citation>
    <scope>NUCLEOTIDE SEQUENCE [LARGE SCALE GENOMIC DNA]</scope>
    <source>
        <strain evidence="3">race 4</strain>
    </source>
</reference>
<evidence type="ECO:0000313" key="3">
    <source>
        <dbReference type="Proteomes" id="UP000016929"/>
    </source>
</evidence>
<gene>
    <name evidence="2" type="ORF">FOC4_g10013807</name>
</gene>